<dbReference type="EMBL" id="BAABDJ010000027">
    <property type="protein sequence ID" value="GAA4011385.1"/>
    <property type="molecule type" value="Genomic_DNA"/>
</dbReference>
<gene>
    <name evidence="1" type="ORF">GCM10022408_24780</name>
</gene>
<organism evidence="1 2">
    <name type="scientific">Hymenobacter fastidiosus</name>
    <dbReference type="NCBI Taxonomy" id="486264"/>
    <lineage>
        <taxon>Bacteria</taxon>
        <taxon>Pseudomonadati</taxon>
        <taxon>Bacteroidota</taxon>
        <taxon>Cytophagia</taxon>
        <taxon>Cytophagales</taxon>
        <taxon>Hymenobacteraceae</taxon>
        <taxon>Hymenobacter</taxon>
    </lineage>
</organism>
<evidence type="ECO:0000313" key="2">
    <source>
        <dbReference type="Proteomes" id="UP001500567"/>
    </source>
</evidence>
<evidence type="ECO:0000313" key="1">
    <source>
        <dbReference type="EMBL" id="GAA4011385.1"/>
    </source>
</evidence>
<name>A0ABP7SGT4_9BACT</name>
<sequence length="278" mass="30338">MTSKSRTALLVVGLLVGAATAVGHEFWLLPPRFFVVPGTRLNLHVFVGENFTGARWPGKSNRLTSFVHYAPNDTVDHTKVASQDDTLNTSVELIQPGVHLLSFSTNNAFIELEAGQFNAYLKEEGLDQALARRQQRNELAKPGREAYRRCAKTLIQVGRSRPDAVKTYASVAGHPLELVPEQNPYALQVGASLTVRVLADGQPLAGALVQVWQRQPGQPTRIVKLHSNQNGRVLFRLNAAGSYMVSTVRMVPDAGLQSAEWQSTWASLTFGVAGVSGR</sequence>
<accession>A0ABP7SGT4</accession>
<comment type="caution">
    <text evidence="1">The sequence shown here is derived from an EMBL/GenBank/DDBJ whole genome shotgun (WGS) entry which is preliminary data.</text>
</comment>
<dbReference type="Pfam" id="PF10670">
    <property type="entry name" value="DUF4198"/>
    <property type="match status" value="1"/>
</dbReference>
<keyword evidence="2" id="KW-1185">Reference proteome</keyword>
<reference evidence="2" key="1">
    <citation type="journal article" date="2019" name="Int. J. Syst. Evol. Microbiol.">
        <title>The Global Catalogue of Microorganisms (GCM) 10K type strain sequencing project: providing services to taxonomists for standard genome sequencing and annotation.</title>
        <authorList>
            <consortium name="The Broad Institute Genomics Platform"/>
            <consortium name="The Broad Institute Genome Sequencing Center for Infectious Disease"/>
            <person name="Wu L."/>
            <person name="Ma J."/>
        </authorList>
    </citation>
    <scope>NUCLEOTIDE SEQUENCE [LARGE SCALE GENOMIC DNA]</scope>
    <source>
        <strain evidence="2">JCM 17224</strain>
    </source>
</reference>
<dbReference type="RefSeq" id="WP_345073393.1">
    <property type="nucleotide sequence ID" value="NZ_BAABDJ010000027.1"/>
</dbReference>
<proteinExistence type="predicted"/>
<dbReference type="SUPFAM" id="SSF49478">
    <property type="entry name" value="Cna protein B-type domain"/>
    <property type="match status" value="1"/>
</dbReference>
<dbReference type="Proteomes" id="UP001500567">
    <property type="component" value="Unassembled WGS sequence"/>
</dbReference>
<protein>
    <submittedName>
        <fullName evidence="1">DUF4198 domain-containing protein</fullName>
    </submittedName>
</protein>
<dbReference type="InterPro" id="IPR019613">
    <property type="entry name" value="DUF4198"/>
</dbReference>